<protein>
    <recommendedName>
        <fullName evidence="3">AbrB family transcriptional regulator</fullName>
    </recommendedName>
</protein>
<sequence length="99" mass="11535">MKRSTRRVMLPQTVIADRNVIQLLREERIVVHFDHGDDSIYVKAPHESEIIHEFPMLCVHDTESCERTSIDSLALKRALQQHEFSLEDESDTPFNDTSE</sequence>
<dbReference type="GeneID" id="76198208"/>
<organism evidence="1 2">
    <name type="scientific">Halocatena marina</name>
    <dbReference type="NCBI Taxonomy" id="2934937"/>
    <lineage>
        <taxon>Archaea</taxon>
        <taxon>Methanobacteriati</taxon>
        <taxon>Methanobacteriota</taxon>
        <taxon>Stenosarchaea group</taxon>
        <taxon>Halobacteria</taxon>
        <taxon>Halobacteriales</taxon>
        <taxon>Natronomonadaceae</taxon>
        <taxon>Halocatena</taxon>
    </lineage>
</organism>
<evidence type="ECO:0000313" key="1">
    <source>
        <dbReference type="EMBL" id="MFC7188655.1"/>
    </source>
</evidence>
<evidence type="ECO:0008006" key="3">
    <source>
        <dbReference type="Google" id="ProtNLM"/>
    </source>
</evidence>
<dbReference type="EMBL" id="JBHTAX010000001">
    <property type="protein sequence ID" value="MFC7188655.1"/>
    <property type="molecule type" value="Genomic_DNA"/>
</dbReference>
<reference evidence="1 2" key="1">
    <citation type="journal article" date="2019" name="Int. J. Syst. Evol. Microbiol.">
        <title>The Global Catalogue of Microorganisms (GCM) 10K type strain sequencing project: providing services to taxonomists for standard genome sequencing and annotation.</title>
        <authorList>
            <consortium name="The Broad Institute Genomics Platform"/>
            <consortium name="The Broad Institute Genome Sequencing Center for Infectious Disease"/>
            <person name="Wu L."/>
            <person name="Ma J."/>
        </authorList>
    </citation>
    <scope>NUCLEOTIDE SEQUENCE [LARGE SCALE GENOMIC DNA]</scope>
    <source>
        <strain evidence="1 2">RDMS1</strain>
    </source>
</reference>
<name>A0ABD5YQH9_9EURY</name>
<comment type="caution">
    <text evidence="1">The sequence shown here is derived from an EMBL/GenBank/DDBJ whole genome shotgun (WGS) entry which is preliminary data.</text>
</comment>
<keyword evidence="2" id="KW-1185">Reference proteome</keyword>
<accession>A0ABD5YQH9</accession>
<dbReference type="RefSeq" id="WP_264555334.1">
    <property type="nucleotide sequence ID" value="NZ_CP109979.1"/>
</dbReference>
<dbReference type="AlphaFoldDB" id="A0ABD5YQH9"/>
<gene>
    <name evidence="1" type="ORF">ACFQL7_01515</name>
</gene>
<dbReference type="Proteomes" id="UP001596417">
    <property type="component" value="Unassembled WGS sequence"/>
</dbReference>
<evidence type="ECO:0000313" key="2">
    <source>
        <dbReference type="Proteomes" id="UP001596417"/>
    </source>
</evidence>
<proteinExistence type="predicted"/>